<feature type="transmembrane region" description="Helical" evidence="11">
    <location>
        <begin position="45"/>
        <end position="71"/>
    </location>
</feature>
<sequence>MFFSPLPTFYTIIKRRATGQFSGVPYVATLLNCLMWTFYGTDAVAGLMLVLTINVAGLIIESTYIFIHLLFSDAESRRRTGGLFAGVMFFYMIVLLCVLGRVEIENRPVVVGSICVVIGSFMYSSPMTVIAQVIRDKSVENMPLFLSASALINSMVWTSYGIIAKDIFVIIPNALGVCVCIIQLLVYAHVSGFAAKGMGPPPGTLQMQPGQGFQPMMTPPQQAANNTPMPPPPPPPPAIVIANT</sequence>
<feature type="compositionally biased region" description="Pro residues" evidence="12">
    <location>
        <begin position="228"/>
        <end position="238"/>
    </location>
</feature>
<comment type="function">
    <text evidence="10">Mediates both low-affinity uptake and efflux of sugar across the plasma membrane.</text>
</comment>
<feature type="transmembrane region" description="Helical" evidence="11">
    <location>
        <begin position="169"/>
        <end position="188"/>
    </location>
</feature>
<evidence type="ECO:0000256" key="6">
    <source>
        <dbReference type="ARBA" id="ARBA00022692"/>
    </source>
</evidence>
<accession>A0A8T0HJQ8</accession>
<evidence type="ECO:0000256" key="8">
    <source>
        <dbReference type="ARBA" id="ARBA00022989"/>
    </source>
</evidence>
<gene>
    <name evidence="13" type="ORF">KC19_6G206300</name>
</gene>
<evidence type="ECO:0000313" key="14">
    <source>
        <dbReference type="Proteomes" id="UP000822688"/>
    </source>
</evidence>
<comment type="caution">
    <text evidence="13">The sequence shown here is derived from an EMBL/GenBank/DDBJ whole genome shotgun (WGS) entry which is preliminary data.</text>
</comment>
<comment type="function">
    <text evidence="11">Mediates both low-affinity uptake and efflux of sugar across the membrane.</text>
</comment>
<keyword evidence="6 11" id="KW-0812">Transmembrane</keyword>
<organism evidence="13 14">
    <name type="scientific">Ceratodon purpureus</name>
    <name type="common">Fire moss</name>
    <name type="synonym">Dicranum purpureum</name>
    <dbReference type="NCBI Taxonomy" id="3225"/>
    <lineage>
        <taxon>Eukaryota</taxon>
        <taxon>Viridiplantae</taxon>
        <taxon>Streptophyta</taxon>
        <taxon>Embryophyta</taxon>
        <taxon>Bryophyta</taxon>
        <taxon>Bryophytina</taxon>
        <taxon>Bryopsida</taxon>
        <taxon>Dicranidae</taxon>
        <taxon>Pseudoditrichales</taxon>
        <taxon>Ditrichaceae</taxon>
        <taxon>Ceratodon</taxon>
    </lineage>
</organism>
<evidence type="ECO:0000256" key="2">
    <source>
        <dbReference type="ARBA" id="ARBA00007809"/>
    </source>
</evidence>
<feature type="transmembrane region" description="Helical" evidence="11">
    <location>
        <begin position="21"/>
        <end position="39"/>
    </location>
</feature>
<feature type="transmembrane region" description="Helical" evidence="11">
    <location>
        <begin position="108"/>
        <end position="131"/>
    </location>
</feature>
<keyword evidence="4" id="KW-1003">Cell membrane</keyword>
<comment type="subcellular location">
    <subcellularLocation>
        <location evidence="1">Cell membrane</location>
        <topology evidence="1">Multi-pass membrane protein</topology>
    </subcellularLocation>
</comment>
<evidence type="ECO:0000256" key="10">
    <source>
        <dbReference type="ARBA" id="ARBA00037238"/>
    </source>
</evidence>
<evidence type="ECO:0000256" key="4">
    <source>
        <dbReference type="ARBA" id="ARBA00022475"/>
    </source>
</evidence>
<dbReference type="EMBL" id="CM026427">
    <property type="protein sequence ID" value="KAG0571028.1"/>
    <property type="molecule type" value="Genomic_DNA"/>
</dbReference>
<evidence type="ECO:0000256" key="12">
    <source>
        <dbReference type="SAM" id="MobiDB-lite"/>
    </source>
</evidence>
<evidence type="ECO:0000256" key="9">
    <source>
        <dbReference type="ARBA" id="ARBA00023136"/>
    </source>
</evidence>
<comment type="similarity">
    <text evidence="2 11">Belongs to the SWEET sugar transporter family.</text>
</comment>
<dbReference type="Gene3D" id="1.20.1280.290">
    <property type="match status" value="2"/>
</dbReference>
<evidence type="ECO:0000256" key="5">
    <source>
        <dbReference type="ARBA" id="ARBA00022597"/>
    </source>
</evidence>
<keyword evidence="5 11" id="KW-0762">Sugar transport</keyword>
<keyword evidence="8 11" id="KW-1133">Transmembrane helix</keyword>
<reference evidence="13 14" key="1">
    <citation type="submission" date="2020-06" db="EMBL/GenBank/DDBJ databases">
        <title>WGS assembly of Ceratodon purpureus strain R40.</title>
        <authorList>
            <person name="Carey S.B."/>
            <person name="Jenkins J."/>
            <person name="Shu S."/>
            <person name="Lovell J.T."/>
            <person name="Sreedasyam A."/>
            <person name="Maumus F."/>
            <person name="Tiley G.P."/>
            <person name="Fernandez-Pozo N."/>
            <person name="Barry K."/>
            <person name="Chen C."/>
            <person name="Wang M."/>
            <person name="Lipzen A."/>
            <person name="Daum C."/>
            <person name="Saski C.A."/>
            <person name="Payton A.C."/>
            <person name="Mcbreen J.C."/>
            <person name="Conrad R.E."/>
            <person name="Kollar L.M."/>
            <person name="Olsson S."/>
            <person name="Huttunen S."/>
            <person name="Landis J.B."/>
            <person name="Wickett N.J."/>
            <person name="Johnson M.G."/>
            <person name="Rensing S.A."/>
            <person name="Grimwood J."/>
            <person name="Schmutz J."/>
            <person name="Mcdaniel S.F."/>
        </authorList>
    </citation>
    <scope>NUCLEOTIDE SEQUENCE [LARGE SCALE GENOMIC DNA]</scope>
    <source>
        <strain evidence="13 14">R40</strain>
    </source>
</reference>
<keyword evidence="3 11" id="KW-0813">Transport</keyword>
<keyword evidence="7" id="KW-0677">Repeat</keyword>
<feature type="transmembrane region" description="Helical" evidence="11">
    <location>
        <begin position="143"/>
        <end position="163"/>
    </location>
</feature>
<dbReference type="InterPro" id="IPR004316">
    <property type="entry name" value="SWEET_rpt"/>
</dbReference>
<feature type="region of interest" description="Disordered" evidence="12">
    <location>
        <begin position="204"/>
        <end position="244"/>
    </location>
</feature>
<protein>
    <recommendedName>
        <fullName evidence="11">Bidirectional sugar transporter SWEET</fullName>
    </recommendedName>
</protein>
<dbReference type="AlphaFoldDB" id="A0A8T0HJQ8"/>
<dbReference type="Proteomes" id="UP000822688">
    <property type="component" value="Chromosome 6"/>
</dbReference>
<dbReference type="InterPro" id="IPR047664">
    <property type="entry name" value="SWEET"/>
</dbReference>
<evidence type="ECO:0000256" key="7">
    <source>
        <dbReference type="ARBA" id="ARBA00022737"/>
    </source>
</evidence>
<feature type="compositionally biased region" description="Low complexity" evidence="12">
    <location>
        <begin position="206"/>
        <end position="227"/>
    </location>
</feature>
<dbReference type="EMBL" id="CM026427">
    <property type="protein sequence ID" value="KAG0571027.1"/>
    <property type="molecule type" value="Genomic_DNA"/>
</dbReference>
<dbReference type="Pfam" id="PF03083">
    <property type="entry name" value="MtN3_slv"/>
    <property type="match status" value="2"/>
</dbReference>
<evidence type="ECO:0000256" key="1">
    <source>
        <dbReference type="ARBA" id="ARBA00004651"/>
    </source>
</evidence>
<keyword evidence="14" id="KW-1185">Reference proteome</keyword>
<dbReference type="PANTHER" id="PTHR10791:SF30">
    <property type="entry name" value="SUGAR TRANSPORTER SWEET1"/>
    <property type="match status" value="1"/>
</dbReference>
<dbReference type="GO" id="GO:0005886">
    <property type="term" value="C:plasma membrane"/>
    <property type="evidence" value="ECO:0007669"/>
    <property type="project" value="UniProtKB-SubCell"/>
</dbReference>
<feature type="transmembrane region" description="Helical" evidence="11">
    <location>
        <begin position="83"/>
        <end position="102"/>
    </location>
</feature>
<keyword evidence="9 11" id="KW-0472">Membrane</keyword>
<comment type="caution">
    <text evidence="11">Lacks conserved residue(s) required for the propagation of feature annotation.</text>
</comment>
<name>A0A8T0HJQ8_CERPU</name>
<proteinExistence type="inferred from homology"/>
<dbReference type="PANTHER" id="PTHR10791">
    <property type="entry name" value="RAG1-ACTIVATING PROTEIN 1"/>
    <property type="match status" value="1"/>
</dbReference>
<dbReference type="GO" id="GO:0051119">
    <property type="term" value="F:sugar transmembrane transporter activity"/>
    <property type="evidence" value="ECO:0007669"/>
    <property type="project" value="InterPro"/>
</dbReference>
<evidence type="ECO:0000313" key="13">
    <source>
        <dbReference type="EMBL" id="KAG0571028.1"/>
    </source>
</evidence>
<dbReference type="FunFam" id="1.20.1280.290:FF:000002">
    <property type="entry name" value="Bidirectional sugar transporter SWEET"/>
    <property type="match status" value="1"/>
</dbReference>
<evidence type="ECO:0000256" key="3">
    <source>
        <dbReference type="ARBA" id="ARBA00022448"/>
    </source>
</evidence>
<evidence type="ECO:0000256" key="11">
    <source>
        <dbReference type="RuleBase" id="RU910715"/>
    </source>
</evidence>